<proteinExistence type="predicted"/>
<dbReference type="Proteomes" id="UP000800093">
    <property type="component" value="Unassembled WGS sequence"/>
</dbReference>
<evidence type="ECO:0000313" key="3">
    <source>
        <dbReference type="Proteomes" id="UP000800093"/>
    </source>
</evidence>
<dbReference type="PANTHER" id="PTHR33112">
    <property type="entry name" value="DOMAIN PROTEIN, PUTATIVE-RELATED"/>
    <property type="match status" value="1"/>
</dbReference>
<keyword evidence="3" id="KW-1185">Reference proteome</keyword>
<dbReference type="Pfam" id="PF06985">
    <property type="entry name" value="HET"/>
    <property type="match status" value="1"/>
</dbReference>
<organism evidence="2 3">
    <name type="scientific">Lojkania enalia</name>
    <dbReference type="NCBI Taxonomy" id="147567"/>
    <lineage>
        <taxon>Eukaryota</taxon>
        <taxon>Fungi</taxon>
        <taxon>Dikarya</taxon>
        <taxon>Ascomycota</taxon>
        <taxon>Pezizomycotina</taxon>
        <taxon>Dothideomycetes</taxon>
        <taxon>Pleosporomycetidae</taxon>
        <taxon>Pleosporales</taxon>
        <taxon>Pleosporales incertae sedis</taxon>
        <taxon>Lojkania</taxon>
    </lineage>
</organism>
<gene>
    <name evidence="2" type="ORF">CC78DRAFT_446765</name>
</gene>
<reference evidence="3" key="1">
    <citation type="journal article" date="2020" name="Stud. Mycol.">
        <title>101 Dothideomycetes genomes: A test case for predicting lifestyles and emergence of pathogens.</title>
        <authorList>
            <person name="Haridas S."/>
            <person name="Albert R."/>
            <person name="Binder M."/>
            <person name="Bloem J."/>
            <person name="LaButti K."/>
            <person name="Salamov A."/>
            <person name="Andreopoulos B."/>
            <person name="Baker S."/>
            <person name="Barry K."/>
            <person name="Bills G."/>
            <person name="Bluhm B."/>
            <person name="Cannon C."/>
            <person name="Castanera R."/>
            <person name="Culley D."/>
            <person name="Daum C."/>
            <person name="Ezra D."/>
            <person name="Gonzalez J."/>
            <person name="Henrissat B."/>
            <person name="Kuo A."/>
            <person name="Liang C."/>
            <person name="Lipzen A."/>
            <person name="Lutzoni F."/>
            <person name="Magnuson J."/>
            <person name="Mondo S."/>
            <person name="Nolan M."/>
            <person name="Ohm R."/>
            <person name="Pangilinan J."/>
            <person name="Park H.-J."/>
            <person name="Ramirez L."/>
            <person name="Alfaro M."/>
            <person name="Sun H."/>
            <person name="Tritt A."/>
            <person name="Yoshinaga Y."/>
            <person name="Zwiers L.-H."/>
            <person name="Turgeon B."/>
            <person name="Goodwin S."/>
            <person name="Spatafora J."/>
            <person name="Crous P."/>
            <person name="Grigoriev I."/>
        </authorList>
    </citation>
    <scope>NUCLEOTIDE SEQUENCE [LARGE SCALE GENOMIC DNA]</scope>
    <source>
        <strain evidence="3">CBS 304.66</strain>
    </source>
</reference>
<dbReference type="AlphaFoldDB" id="A0A9P4N6C6"/>
<sequence length="363" mass="41517">MDISTSSVASLDLALDWYKCCFNSHSRCQIPLNEDTDWRPTRLVDIGLNRGDIWHLRTCSSLPPGPVKYVTLSYRWGSTSSLRLLQGNIDMLHQGLPISQLPKTFQDAVSIAQHFSIQYLWIDALCIIQDCSIDWSNEAPTMRYVYSHSTCNIAATAATDQDSGLFRQRNKEKHLPRTITAPPGALKHLGESFVLFDKEYWNRQLAQGPLYKRGWVFQECLLAPRVLYFTGNQIMWECFQETKCERFLRGIPYHEGLKNLTILWDSLDGRKECKQDAGAGNMTLRIQNLWNHLLESYSSCALTRGEDRLPALAGVARLFADTTGDEYLCGLWRSKLIEQLLWRVPRPTLRAPTQLGVPSWSWA</sequence>
<feature type="non-terminal residue" evidence="2">
    <location>
        <position position="363"/>
    </location>
</feature>
<dbReference type="InterPro" id="IPR010730">
    <property type="entry name" value="HET"/>
</dbReference>
<dbReference type="PANTHER" id="PTHR33112:SF10">
    <property type="entry name" value="TOL"/>
    <property type="match status" value="1"/>
</dbReference>
<evidence type="ECO:0000259" key="1">
    <source>
        <dbReference type="Pfam" id="PF06985"/>
    </source>
</evidence>
<dbReference type="EMBL" id="ML986680">
    <property type="protein sequence ID" value="KAF2260456.1"/>
    <property type="molecule type" value="Genomic_DNA"/>
</dbReference>
<name>A0A9P4N6C6_9PLEO</name>
<comment type="caution">
    <text evidence="2">The sequence shown here is derived from an EMBL/GenBank/DDBJ whole genome shotgun (WGS) entry which is preliminary data.</text>
</comment>
<protein>
    <submittedName>
        <fullName evidence="2">HET-domain-containing protein</fullName>
    </submittedName>
</protein>
<dbReference type="OrthoDB" id="5362512at2759"/>
<accession>A0A9P4N6C6</accession>
<feature type="domain" description="Heterokaryon incompatibility" evidence="1">
    <location>
        <begin position="69"/>
        <end position="219"/>
    </location>
</feature>
<evidence type="ECO:0000313" key="2">
    <source>
        <dbReference type="EMBL" id="KAF2260456.1"/>
    </source>
</evidence>